<dbReference type="EnsemblPlants" id="OPUNC02G04610.1">
    <property type="protein sequence ID" value="OPUNC02G04610.1"/>
    <property type="gene ID" value="OPUNC02G04610"/>
</dbReference>
<evidence type="ECO:0000256" key="4">
    <source>
        <dbReference type="ARBA" id="ARBA00013197"/>
    </source>
</evidence>
<evidence type="ECO:0000256" key="1">
    <source>
        <dbReference type="ARBA" id="ARBA00003162"/>
    </source>
</evidence>
<dbReference type="Proteomes" id="UP000026962">
    <property type="component" value="Chromosome 2"/>
</dbReference>
<sequence>MGTKSSCWRAWRNSSWYNNKYQLNVGRWRVSSSRRQSCFVTYSIRNRRFFSPSHSRIYNPCDCINTFESSRLIPDKANLGFRFPCDGPGRGGTCQVSAWDHVFLGLFWMYNSISSDVWGTISDQGVVTHITGETLHRVSLRLMGGSEISCGHRHPNLMFLFSGHGYWQELIESTIWAHNKLKVAPATQPRALSIIQGRAVGVTYYLLGGIATTWAFFLARIIAVG</sequence>
<dbReference type="GO" id="GO:0016168">
    <property type="term" value="F:chlorophyll binding"/>
    <property type="evidence" value="ECO:0007669"/>
    <property type="project" value="UniProtKB-KW"/>
</dbReference>
<evidence type="ECO:0000256" key="13">
    <source>
        <dbReference type="ARBA" id="ARBA00022842"/>
    </source>
</evidence>
<dbReference type="HOGENOM" id="CLU_1231602_0_0_1"/>
<keyword evidence="19" id="KW-0411">Iron-sulfur</keyword>
<dbReference type="PANTHER" id="PTHR30128">
    <property type="entry name" value="OUTER MEMBRANE PROTEIN, OMPA-RELATED"/>
    <property type="match status" value="1"/>
</dbReference>
<evidence type="ECO:0000256" key="21">
    <source>
        <dbReference type="ARBA" id="ARBA00026002"/>
    </source>
</evidence>
<evidence type="ECO:0000256" key="6">
    <source>
        <dbReference type="ARBA" id="ARBA00022485"/>
    </source>
</evidence>
<dbReference type="PANTHER" id="PTHR30128:SF19">
    <property type="entry name" value="PHOTOSYSTEM I P700 CHLOROPHYLL A APOPROTEIN A1-RELATED"/>
    <property type="match status" value="1"/>
</dbReference>
<protein>
    <recommendedName>
        <fullName evidence="4">photosystem I</fullName>
        <ecNumber evidence="4">1.97.1.12</ecNumber>
    </recommendedName>
</protein>
<dbReference type="InterPro" id="IPR001280">
    <property type="entry name" value="PSI_PsaA/B"/>
</dbReference>
<keyword evidence="10 23" id="KW-0812">Transmembrane</keyword>
<dbReference type="PRINTS" id="PR00257">
    <property type="entry name" value="PHOTSYSPSAAB"/>
</dbReference>
<keyword evidence="20 23" id="KW-0472">Membrane</keyword>
<keyword evidence="8" id="KW-0934">Plastid</keyword>
<keyword evidence="17" id="KW-0560">Oxidoreductase</keyword>
<dbReference type="InterPro" id="IPR036408">
    <property type="entry name" value="PSI_PsaA/B_sf"/>
</dbReference>
<dbReference type="GO" id="GO:0009522">
    <property type="term" value="C:photosystem I"/>
    <property type="evidence" value="ECO:0007669"/>
    <property type="project" value="UniProtKB-KW"/>
</dbReference>
<evidence type="ECO:0000256" key="9">
    <source>
        <dbReference type="ARBA" id="ARBA00022531"/>
    </source>
</evidence>
<reference evidence="24" key="2">
    <citation type="submission" date="2018-05" db="EMBL/GenBank/DDBJ databases">
        <title>OpunRS2 (Oryza punctata Reference Sequence Version 2).</title>
        <authorList>
            <person name="Zhang J."/>
            <person name="Kudrna D."/>
            <person name="Lee S."/>
            <person name="Talag J."/>
            <person name="Welchert J."/>
            <person name="Wing R.A."/>
        </authorList>
    </citation>
    <scope>NUCLEOTIDE SEQUENCE [LARGE SCALE GENOMIC DNA]</scope>
</reference>
<keyword evidence="14" id="KW-0249">Electron transport</keyword>
<evidence type="ECO:0000256" key="3">
    <source>
        <dbReference type="ARBA" id="ARBA00010598"/>
    </source>
</evidence>
<evidence type="ECO:0000256" key="19">
    <source>
        <dbReference type="ARBA" id="ARBA00023014"/>
    </source>
</evidence>
<dbReference type="GO" id="GO:0051539">
    <property type="term" value="F:4 iron, 4 sulfur cluster binding"/>
    <property type="evidence" value="ECO:0007669"/>
    <property type="project" value="UniProtKB-KW"/>
</dbReference>
<dbReference type="eggNOG" id="ENOG502QRYE">
    <property type="taxonomic scope" value="Eukaryota"/>
</dbReference>
<comment type="catalytic activity">
    <reaction evidence="22">
        <text>reduced [plastocyanin] + hnu + oxidized [2Fe-2S]-[ferredoxin] = oxidized [plastocyanin] + reduced [2Fe-2S]-[ferredoxin]</text>
        <dbReference type="Rhea" id="RHEA:30407"/>
        <dbReference type="Rhea" id="RHEA-COMP:10000"/>
        <dbReference type="Rhea" id="RHEA-COMP:10001"/>
        <dbReference type="Rhea" id="RHEA-COMP:10039"/>
        <dbReference type="Rhea" id="RHEA-COMP:10040"/>
        <dbReference type="ChEBI" id="CHEBI:29036"/>
        <dbReference type="ChEBI" id="CHEBI:30212"/>
        <dbReference type="ChEBI" id="CHEBI:33737"/>
        <dbReference type="ChEBI" id="CHEBI:33738"/>
        <dbReference type="ChEBI" id="CHEBI:49552"/>
        <dbReference type="EC" id="1.97.1.12"/>
    </reaction>
</comment>
<dbReference type="SUPFAM" id="SSF81558">
    <property type="entry name" value="Photosystem I subunits PsaA/PsaB"/>
    <property type="match status" value="1"/>
</dbReference>
<keyword evidence="7" id="KW-0148">Chlorophyll</keyword>
<reference evidence="24" key="1">
    <citation type="submission" date="2015-04" db="UniProtKB">
        <authorList>
            <consortium name="EnsemblPlants"/>
        </authorList>
    </citation>
    <scope>IDENTIFICATION</scope>
</reference>
<keyword evidence="11" id="KW-0479">Metal-binding</keyword>
<keyword evidence="8" id="KW-0150">Chloroplast</keyword>
<comment type="function">
    <text evidence="1">PsaA and PsaB bind P700, the primary electron donor of photosystem I (PSI), as well as the electron acceptors A0, A1 and FX. PSI is a plastocyanin-ferredoxin oxidoreductase, converting photonic excitation into a charge separation, which transfers an electron from the donor P700 chlorophyll pair to the spectroscopically characterized acceptors A0, A1, FX, FA and FB in turn. Oxidized P700 is reduced on the lumenal side of the thylakoid membrane by plastocyanin.</text>
</comment>
<dbReference type="Pfam" id="PF00223">
    <property type="entry name" value="PsaA_PsaB"/>
    <property type="match status" value="2"/>
</dbReference>
<evidence type="ECO:0000256" key="14">
    <source>
        <dbReference type="ARBA" id="ARBA00022982"/>
    </source>
</evidence>
<keyword evidence="9" id="KW-0602">Photosynthesis</keyword>
<evidence type="ECO:0000256" key="23">
    <source>
        <dbReference type="SAM" id="Phobius"/>
    </source>
</evidence>
<evidence type="ECO:0000256" key="17">
    <source>
        <dbReference type="ARBA" id="ARBA00023002"/>
    </source>
</evidence>
<dbReference type="Gramene" id="OPUNC02G04610.1">
    <property type="protein sequence ID" value="OPUNC02G04610.1"/>
    <property type="gene ID" value="OPUNC02G04610"/>
</dbReference>
<name>A0A0E0JW44_ORYPU</name>
<dbReference type="GO" id="GO:0009535">
    <property type="term" value="C:chloroplast thylakoid membrane"/>
    <property type="evidence" value="ECO:0007669"/>
    <property type="project" value="TreeGrafter"/>
</dbReference>
<evidence type="ECO:0000256" key="7">
    <source>
        <dbReference type="ARBA" id="ARBA00022494"/>
    </source>
</evidence>
<dbReference type="InterPro" id="IPR020586">
    <property type="entry name" value="PSI_PsaA/B_CS"/>
</dbReference>
<organism evidence="24">
    <name type="scientific">Oryza punctata</name>
    <name type="common">Red rice</name>
    <dbReference type="NCBI Taxonomy" id="4537"/>
    <lineage>
        <taxon>Eukaryota</taxon>
        <taxon>Viridiplantae</taxon>
        <taxon>Streptophyta</taxon>
        <taxon>Embryophyta</taxon>
        <taxon>Tracheophyta</taxon>
        <taxon>Spermatophyta</taxon>
        <taxon>Magnoliopsida</taxon>
        <taxon>Liliopsida</taxon>
        <taxon>Poales</taxon>
        <taxon>Poaceae</taxon>
        <taxon>BOP clade</taxon>
        <taxon>Oryzoideae</taxon>
        <taxon>Oryzeae</taxon>
        <taxon>Oryzinae</taxon>
        <taxon>Oryza</taxon>
    </lineage>
</organism>
<evidence type="ECO:0000256" key="22">
    <source>
        <dbReference type="ARBA" id="ARBA00048912"/>
    </source>
</evidence>
<evidence type="ECO:0000256" key="11">
    <source>
        <dbReference type="ARBA" id="ARBA00022723"/>
    </source>
</evidence>
<comment type="similarity">
    <text evidence="3">Belongs to the PsaA/PsaB family.</text>
</comment>
<evidence type="ECO:0000256" key="15">
    <source>
        <dbReference type="ARBA" id="ARBA00022989"/>
    </source>
</evidence>
<evidence type="ECO:0000313" key="25">
    <source>
        <dbReference type="Proteomes" id="UP000026962"/>
    </source>
</evidence>
<evidence type="ECO:0000256" key="8">
    <source>
        <dbReference type="ARBA" id="ARBA00022528"/>
    </source>
</evidence>
<proteinExistence type="inferred from homology"/>
<dbReference type="GO" id="GO:0046872">
    <property type="term" value="F:metal ion binding"/>
    <property type="evidence" value="ECO:0007669"/>
    <property type="project" value="UniProtKB-KW"/>
</dbReference>
<dbReference type="GO" id="GO:0016491">
    <property type="term" value="F:oxidoreductase activity"/>
    <property type="evidence" value="ECO:0007669"/>
    <property type="project" value="UniProtKB-KW"/>
</dbReference>
<keyword evidence="13" id="KW-0460">Magnesium</keyword>
<dbReference type="AlphaFoldDB" id="A0A0E0JW44"/>
<evidence type="ECO:0000256" key="20">
    <source>
        <dbReference type="ARBA" id="ARBA00023136"/>
    </source>
</evidence>
<evidence type="ECO:0000256" key="18">
    <source>
        <dbReference type="ARBA" id="ARBA00023004"/>
    </source>
</evidence>
<keyword evidence="15 23" id="KW-1133">Transmembrane helix</keyword>
<evidence type="ECO:0000256" key="10">
    <source>
        <dbReference type="ARBA" id="ARBA00022692"/>
    </source>
</evidence>
<keyword evidence="18" id="KW-0408">Iron</keyword>
<evidence type="ECO:0000256" key="5">
    <source>
        <dbReference type="ARBA" id="ARBA00022448"/>
    </source>
</evidence>
<keyword evidence="5" id="KW-0813">Transport</keyword>
<dbReference type="Gene3D" id="1.20.1130.10">
    <property type="entry name" value="Photosystem I PsaA/PsaB"/>
    <property type="match status" value="2"/>
</dbReference>
<keyword evidence="25" id="KW-1185">Reference proteome</keyword>
<keyword evidence="16" id="KW-0157">Chromophore</keyword>
<accession>A0A0E0JW44</accession>
<evidence type="ECO:0000313" key="24">
    <source>
        <dbReference type="EnsemblPlants" id="OPUNC02G04610.1"/>
    </source>
</evidence>
<evidence type="ECO:0000256" key="16">
    <source>
        <dbReference type="ARBA" id="ARBA00022991"/>
    </source>
</evidence>
<keyword evidence="6" id="KW-0004">4Fe-4S</keyword>
<dbReference type="PROSITE" id="PS00419">
    <property type="entry name" value="PHOTOSYSTEM_I_PSAAB"/>
    <property type="match status" value="1"/>
</dbReference>
<comment type="subcellular location">
    <subcellularLocation>
        <location evidence="2">Membrane</location>
        <topology evidence="2">Multi-pass membrane protein</topology>
    </subcellularLocation>
</comment>
<evidence type="ECO:0000256" key="2">
    <source>
        <dbReference type="ARBA" id="ARBA00004141"/>
    </source>
</evidence>
<feature type="transmembrane region" description="Helical" evidence="23">
    <location>
        <begin position="202"/>
        <end position="223"/>
    </location>
</feature>
<dbReference type="GO" id="GO:0015979">
    <property type="term" value="P:photosynthesis"/>
    <property type="evidence" value="ECO:0007669"/>
    <property type="project" value="UniProtKB-KW"/>
</dbReference>
<evidence type="ECO:0000256" key="12">
    <source>
        <dbReference type="ARBA" id="ARBA00022836"/>
    </source>
</evidence>
<dbReference type="STRING" id="4537.A0A0E0JW44"/>
<dbReference type="EC" id="1.97.1.12" evidence="4"/>
<comment type="subunit">
    <text evidence="21">The PsaA/B heterodimer binds the P700 chlorophyll special pair and subsequent electron acceptors. PSI consists of a core antenna complex that captures photons, and an electron transfer chain that converts photonic excitation into a charge separation. The eukaryotic PSI reaction center is composed of at least 11 subunits.</text>
</comment>
<keyword evidence="12" id="KW-0603">Photosystem I</keyword>